<dbReference type="RefSeq" id="WP_061453204.1">
    <property type="nucleotide sequence ID" value="NZ_KQ969556.1"/>
</dbReference>
<dbReference type="OrthoDB" id="9780430at2"/>
<comment type="caution">
    <text evidence="1">The sequence shown here is derived from an EMBL/GenBank/DDBJ whole genome shotgun (WGS) entry which is preliminary data.</text>
</comment>
<dbReference type="InterPro" id="IPR015813">
    <property type="entry name" value="Pyrv/PenolPyrv_kinase-like_dom"/>
</dbReference>
<dbReference type="InterPro" id="IPR039556">
    <property type="entry name" value="ICL/PEPM"/>
</dbReference>
<dbReference type="InterPro" id="IPR040442">
    <property type="entry name" value="Pyrv_kinase-like_dom_sf"/>
</dbReference>
<dbReference type="PATRIC" id="fig|1303.79.peg.2011"/>
<dbReference type="EC" id="2.7.8.23" evidence="1"/>
<protein>
    <submittedName>
        <fullName evidence="1">Putative carboxyvinyl-carboxyphosphonate phosphorylmutase</fullName>
        <ecNumber evidence="1">2.7.8.23</ecNumber>
    </submittedName>
</protein>
<keyword evidence="1" id="KW-0808">Transferase</keyword>
<evidence type="ECO:0000313" key="2">
    <source>
        <dbReference type="Proteomes" id="UP000072653"/>
    </source>
</evidence>
<organism evidence="1 2">
    <name type="scientific">Streptococcus oralis</name>
    <dbReference type="NCBI Taxonomy" id="1303"/>
    <lineage>
        <taxon>Bacteria</taxon>
        <taxon>Bacillati</taxon>
        <taxon>Bacillota</taxon>
        <taxon>Bacilli</taxon>
        <taxon>Lactobacillales</taxon>
        <taxon>Streptococcaceae</taxon>
        <taxon>Streptococcus</taxon>
    </lineage>
</organism>
<dbReference type="Pfam" id="PF13714">
    <property type="entry name" value="PEP_mutase"/>
    <property type="match status" value="1"/>
</dbReference>
<reference evidence="1 2" key="1">
    <citation type="submission" date="2016-01" db="EMBL/GenBank/DDBJ databases">
        <title>Highly variable Streptococcus oralis are common among viridans streptococci isolated from primates.</title>
        <authorList>
            <person name="Denapaite D."/>
            <person name="Rieger M."/>
            <person name="Koendgen S."/>
            <person name="Brueckner R."/>
            <person name="Ochigava I."/>
            <person name="Kappeler P."/>
            <person name="Maetz-Rensing K."/>
            <person name="Leendertz F."/>
            <person name="Hakenbeck R."/>
        </authorList>
    </citation>
    <scope>NUCLEOTIDE SEQUENCE [LARGE SCALE GENOMIC DNA]</scope>
    <source>
        <strain evidence="1 2">DD16</strain>
    </source>
</reference>
<dbReference type="SUPFAM" id="SSF51621">
    <property type="entry name" value="Phosphoenolpyruvate/pyruvate domain"/>
    <property type="match status" value="1"/>
</dbReference>
<proteinExistence type="predicted"/>
<dbReference type="PANTHER" id="PTHR42905">
    <property type="entry name" value="PHOSPHOENOLPYRUVATE CARBOXYLASE"/>
    <property type="match status" value="1"/>
</dbReference>
<dbReference type="Gene3D" id="3.20.20.60">
    <property type="entry name" value="Phosphoenolpyruvate-binding domains"/>
    <property type="match status" value="1"/>
</dbReference>
<dbReference type="Proteomes" id="UP000072653">
    <property type="component" value="Unassembled WGS sequence"/>
</dbReference>
<sequence length="278" mass="30115">MTDIEKQIQRAQTFQALHKKGDLLLLPNIWNVGSALVFEKEGAKALATSSAGIAFDLGYPDGEDISFDDLLEMVTKICRRVTVPVSVDFERGYAETGAEVKENARKLLEAGAVGVNIEDGCSDGSLSSLDLQLEKIQALVALKEETGIPFVINARTCAFWYDVVGEEENLSIAIARGRAFAQAGADCVFVPGAMSMATAKTLIQEIPCPLNLILTPQTQNIQTLNQAGLARLSLGSGPVRATYQGVIQLAQKIQQEQDFTALLQTPLTYAKANEYFKE</sequence>
<name>A0A139P9E5_STROR</name>
<accession>A0A139P9E5</accession>
<evidence type="ECO:0000313" key="1">
    <source>
        <dbReference type="EMBL" id="KXT84842.1"/>
    </source>
</evidence>
<dbReference type="GO" id="GO:0008807">
    <property type="term" value="F:carboxyvinyl-carboxyphosphonate phosphorylmutase activity"/>
    <property type="evidence" value="ECO:0007669"/>
    <property type="project" value="UniProtKB-EC"/>
</dbReference>
<dbReference type="CDD" id="cd00377">
    <property type="entry name" value="ICL_PEPM"/>
    <property type="match status" value="1"/>
</dbReference>
<gene>
    <name evidence="1" type="ORF">SORDD16_01705</name>
</gene>
<dbReference type="EMBL" id="LQOB01000299">
    <property type="protein sequence ID" value="KXT84842.1"/>
    <property type="molecule type" value="Genomic_DNA"/>
</dbReference>
<dbReference type="PANTHER" id="PTHR42905:SF16">
    <property type="entry name" value="CARBOXYPHOSPHONOENOLPYRUVATE PHOSPHONOMUTASE-LIKE PROTEIN (AFU_ORTHOLOGUE AFUA_5G07230)"/>
    <property type="match status" value="1"/>
</dbReference>
<dbReference type="AlphaFoldDB" id="A0A139P9E5"/>